<feature type="region of interest" description="Disordered" evidence="1">
    <location>
        <begin position="37"/>
        <end position="100"/>
    </location>
</feature>
<reference evidence="2" key="1">
    <citation type="submission" date="2023-12" db="EMBL/GenBank/DDBJ databases">
        <authorList>
            <person name="Brown T."/>
        </authorList>
    </citation>
    <scope>NUCLEOTIDE SEQUENCE</scope>
</reference>
<feature type="compositionally biased region" description="Basic and acidic residues" evidence="1">
    <location>
        <begin position="67"/>
        <end position="85"/>
    </location>
</feature>
<dbReference type="EMBL" id="OY882859">
    <property type="protein sequence ID" value="CAK6440934.1"/>
    <property type="molecule type" value="Genomic_DNA"/>
</dbReference>
<keyword evidence="3" id="KW-1185">Reference proteome</keyword>
<gene>
    <name evidence="2" type="ORF">MPIPNATIZW_LOCUS9240</name>
</gene>
<evidence type="ECO:0000313" key="3">
    <source>
        <dbReference type="Proteomes" id="UP001314169"/>
    </source>
</evidence>
<sequence length="100" mass="10801">MSLCLQRGAQGGQLGTNEYGTCQASVKAAEGEAVRGLRFPAGNRSGPRGPGRPAPRADAAGPAVRARSWERRWEPRTPRRARVDAQAELPPRGPWSQSWP</sequence>
<proteinExistence type="predicted"/>
<evidence type="ECO:0000313" key="2">
    <source>
        <dbReference type="EMBL" id="CAK6440934.1"/>
    </source>
</evidence>
<feature type="compositionally biased region" description="Low complexity" evidence="1">
    <location>
        <begin position="54"/>
        <end position="66"/>
    </location>
</feature>
<organism evidence="2 3">
    <name type="scientific">Pipistrellus nathusii</name>
    <name type="common">Nathusius' pipistrelle</name>
    <dbReference type="NCBI Taxonomy" id="59473"/>
    <lineage>
        <taxon>Eukaryota</taxon>
        <taxon>Metazoa</taxon>
        <taxon>Chordata</taxon>
        <taxon>Craniata</taxon>
        <taxon>Vertebrata</taxon>
        <taxon>Euteleostomi</taxon>
        <taxon>Mammalia</taxon>
        <taxon>Eutheria</taxon>
        <taxon>Laurasiatheria</taxon>
        <taxon>Chiroptera</taxon>
        <taxon>Yangochiroptera</taxon>
        <taxon>Vespertilionidae</taxon>
        <taxon>Pipistrellus</taxon>
    </lineage>
</organism>
<accession>A0ABN9ZVF5</accession>
<protein>
    <submittedName>
        <fullName evidence="2">Uncharacterized protein</fullName>
    </submittedName>
</protein>
<name>A0ABN9ZVF5_PIPNA</name>
<evidence type="ECO:0000256" key="1">
    <source>
        <dbReference type="SAM" id="MobiDB-lite"/>
    </source>
</evidence>
<dbReference type="Proteomes" id="UP001314169">
    <property type="component" value="Chromosome 2"/>
</dbReference>